<proteinExistence type="inferred from homology"/>
<dbReference type="EMBL" id="PVBS01000001">
    <property type="protein sequence ID" value="PRD56858.1"/>
    <property type="molecule type" value="Genomic_DNA"/>
</dbReference>
<dbReference type="InterPro" id="IPR007627">
    <property type="entry name" value="RNA_pol_sigma70_r2"/>
</dbReference>
<evidence type="ECO:0000256" key="2">
    <source>
        <dbReference type="ARBA" id="ARBA00023015"/>
    </source>
</evidence>
<organism evidence="7 8">
    <name type="scientific">Sphingobacterium gobiense</name>
    <dbReference type="NCBI Taxonomy" id="1382456"/>
    <lineage>
        <taxon>Bacteria</taxon>
        <taxon>Pseudomonadati</taxon>
        <taxon>Bacteroidota</taxon>
        <taxon>Sphingobacteriia</taxon>
        <taxon>Sphingobacteriales</taxon>
        <taxon>Sphingobacteriaceae</taxon>
        <taxon>Sphingobacterium</taxon>
    </lineage>
</organism>
<dbReference type="InterPro" id="IPR036388">
    <property type="entry name" value="WH-like_DNA-bd_sf"/>
</dbReference>
<reference evidence="7 8" key="1">
    <citation type="submission" date="2018-02" db="EMBL/GenBank/DDBJ databases">
        <title>The draft genome of Sphingobacterium gobiense H7.</title>
        <authorList>
            <person name="Li L."/>
            <person name="Liu L."/>
            <person name="Zhang X."/>
            <person name="Wang T."/>
            <person name="Liang L."/>
        </authorList>
    </citation>
    <scope>NUCLEOTIDE SEQUENCE [LARGE SCALE GENOMIC DNA]</scope>
    <source>
        <strain evidence="7 8">ACCC 05757</strain>
    </source>
</reference>
<dbReference type="CDD" id="cd06171">
    <property type="entry name" value="Sigma70_r4"/>
    <property type="match status" value="1"/>
</dbReference>
<dbReference type="GO" id="GO:0003677">
    <property type="term" value="F:DNA binding"/>
    <property type="evidence" value="ECO:0007669"/>
    <property type="project" value="InterPro"/>
</dbReference>
<evidence type="ECO:0000256" key="1">
    <source>
        <dbReference type="ARBA" id="ARBA00010641"/>
    </source>
</evidence>
<dbReference type="Proteomes" id="UP000238642">
    <property type="component" value="Unassembled WGS sequence"/>
</dbReference>
<dbReference type="SUPFAM" id="SSF88946">
    <property type="entry name" value="Sigma2 domain of RNA polymerase sigma factors"/>
    <property type="match status" value="1"/>
</dbReference>
<sequence length="183" mass="21810">MYFKPLSEDNKRKIAIERRQEVFKLFFVANFKVLESYARFYVKDKFIAEDIASEVMWKMWHLGSDLLHVTSIELYLLRAIKNKCLNYLRIRQAEYVGHEELADYQFLDHLNPEDIFISNENVMEIEHAIAKLPTKTQQVFRLVKDENYSYKDAAQMMGISINTVDRHIQIAIQKLWCALKKKK</sequence>
<dbReference type="InterPro" id="IPR013324">
    <property type="entry name" value="RNA_pol_sigma_r3/r4-like"/>
</dbReference>
<comment type="caution">
    <text evidence="7">The sequence shown here is derived from an EMBL/GenBank/DDBJ whole genome shotgun (WGS) entry which is preliminary data.</text>
</comment>
<dbReference type="PANTHER" id="PTHR43133">
    <property type="entry name" value="RNA POLYMERASE ECF-TYPE SIGMA FACTO"/>
    <property type="match status" value="1"/>
</dbReference>
<dbReference type="Gene3D" id="1.10.1740.10">
    <property type="match status" value="1"/>
</dbReference>
<dbReference type="InterPro" id="IPR013249">
    <property type="entry name" value="RNA_pol_sigma70_r4_t2"/>
</dbReference>
<gene>
    <name evidence="7" type="ORF">C5749_06470</name>
</gene>
<dbReference type="InterPro" id="IPR014284">
    <property type="entry name" value="RNA_pol_sigma-70_dom"/>
</dbReference>
<dbReference type="OrthoDB" id="659361at2"/>
<keyword evidence="8" id="KW-1185">Reference proteome</keyword>
<dbReference type="AlphaFoldDB" id="A0A2S9JUE0"/>
<feature type="domain" description="RNA polymerase sigma-70 region 2" evidence="5">
    <location>
        <begin position="30"/>
        <end position="92"/>
    </location>
</feature>
<evidence type="ECO:0000313" key="8">
    <source>
        <dbReference type="Proteomes" id="UP000238642"/>
    </source>
</evidence>
<protein>
    <recommendedName>
        <fullName evidence="9">RNA polymerase sigma-70 factor</fullName>
    </recommendedName>
</protein>
<dbReference type="Pfam" id="PF04542">
    <property type="entry name" value="Sigma70_r2"/>
    <property type="match status" value="1"/>
</dbReference>
<evidence type="ECO:0000259" key="5">
    <source>
        <dbReference type="Pfam" id="PF04542"/>
    </source>
</evidence>
<dbReference type="PANTHER" id="PTHR43133:SF46">
    <property type="entry name" value="RNA POLYMERASE SIGMA-70 FACTOR ECF SUBFAMILY"/>
    <property type="match status" value="1"/>
</dbReference>
<evidence type="ECO:0000256" key="3">
    <source>
        <dbReference type="ARBA" id="ARBA00023082"/>
    </source>
</evidence>
<dbReference type="GO" id="GO:0006352">
    <property type="term" value="P:DNA-templated transcription initiation"/>
    <property type="evidence" value="ECO:0007669"/>
    <property type="project" value="InterPro"/>
</dbReference>
<evidence type="ECO:0008006" key="9">
    <source>
        <dbReference type="Google" id="ProtNLM"/>
    </source>
</evidence>
<evidence type="ECO:0000313" key="7">
    <source>
        <dbReference type="EMBL" id="PRD56858.1"/>
    </source>
</evidence>
<comment type="similarity">
    <text evidence="1">Belongs to the sigma-70 factor family. ECF subfamily.</text>
</comment>
<evidence type="ECO:0000259" key="6">
    <source>
        <dbReference type="Pfam" id="PF08281"/>
    </source>
</evidence>
<dbReference type="RefSeq" id="WP_105724083.1">
    <property type="nucleotide sequence ID" value="NZ_PVBS01000001.1"/>
</dbReference>
<accession>A0A2S9JUE0</accession>
<dbReference type="GO" id="GO:0016987">
    <property type="term" value="F:sigma factor activity"/>
    <property type="evidence" value="ECO:0007669"/>
    <property type="project" value="UniProtKB-KW"/>
</dbReference>
<name>A0A2S9JUE0_9SPHI</name>
<dbReference type="Gene3D" id="1.10.10.10">
    <property type="entry name" value="Winged helix-like DNA-binding domain superfamily/Winged helix DNA-binding domain"/>
    <property type="match status" value="1"/>
</dbReference>
<dbReference type="InterPro" id="IPR013325">
    <property type="entry name" value="RNA_pol_sigma_r2"/>
</dbReference>
<feature type="domain" description="RNA polymerase sigma factor 70 region 4 type 2" evidence="6">
    <location>
        <begin position="123"/>
        <end position="175"/>
    </location>
</feature>
<dbReference type="InterPro" id="IPR039425">
    <property type="entry name" value="RNA_pol_sigma-70-like"/>
</dbReference>
<dbReference type="NCBIfam" id="TIGR02937">
    <property type="entry name" value="sigma70-ECF"/>
    <property type="match status" value="1"/>
</dbReference>
<dbReference type="Pfam" id="PF08281">
    <property type="entry name" value="Sigma70_r4_2"/>
    <property type="match status" value="1"/>
</dbReference>
<keyword evidence="4" id="KW-0804">Transcription</keyword>
<evidence type="ECO:0000256" key="4">
    <source>
        <dbReference type="ARBA" id="ARBA00023163"/>
    </source>
</evidence>
<dbReference type="SUPFAM" id="SSF88659">
    <property type="entry name" value="Sigma3 and sigma4 domains of RNA polymerase sigma factors"/>
    <property type="match status" value="1"/>
</dbReference>
<keyword evidence="3" id="KW-0731">Sigma factor</keyword>
<keyword evidence="2" id="KW-0805">Transcription regulation</keyword>